<dbReference type="PANTHER" id="PTHR38248">
    <property type="entry name" value="FUNK1 6"/>
    <property type="match status" value="1"/>
</dbReference>
<evidence type="ECO:0000256" key="1">
    <source>
        <dbReference type="SAM" id="MobiDB-lite"/>
    </source>
</evidence>
<dbReference type="PROSITE" id="PS50011">
    <property type="entry name" value="PROTEIN_KINASE_DOM"/>
    <property type="match status" value="1"/>
</dbReference>
<dbReference type="SUPFAM" id="SSF56112">
    <property type="entry name" value="Protein kinase-like (PK-like)"/>
    <property type="match status" value="1"/>
</dbReference>
<sequence>MTYGFTPSKHSSQSAGALSNTSRDLSEIQEERKGQAEADVAERLREARDTVHDVVKPENPMNDSLSDELVIFTAELLERYIRGDAMPQDLCTREDKEFHDTLMNLAVSFMAWLSESSPPPRESLMYKPKNALVWFVAHCVKHKLPAHPLTASRLVLPVESPDRKAGDSDDRTRPDMMFITRLIDSDLDKVPKRPSYSDALAIIEAKRSERHELEAQRQLFYQTRQLYFNQPNRRFAWGLTLCNKTACAYLFTNDDVFRTPDMDLGSPSGRHSFVQLLVRFSLCETHQLGYDSNFVELGSGKWKIICHDGDDRKEYYVTDIPVRAERLFGRHTRCFIASPTDPWTSDSNEENVERVAIKDAWSRATESEKDDVRDEVAMMRKFDTELCGMKESDDLIYPEVMIGGRITYVNGEGAVTSDNTKHILKAPLSESFSDICFRAHKVIVMTPVGRDLSGLESANELIQVAADVMQFHSALVKHCNILHRDISDSNILLVEKDGRQRGMLIDFDYALDMSIEGQTAHKDRTGTLPFMSVNNLLASDAPRTALDDWESMLYLLCWIGTFWVNDEYKRADEFQDALQINRWRTGSTEAITEAKRGHLHSKKLFASQIAKKFHPGIPGCKYLHTLVQQLRSALIDSDISIPNICGASTMDPPEPEDGDFESYLDQKDIDPFFERARDKDIVESISACLLKILGDAARKTSTN</sequence>
<dbReference type="PANTHER" id="PTHR38248:SF2">
    <property type="entry name" value="FUNK1 11"/>
    <property type="match status" value="1"/>
</dbReference>
<dbReference type="RefSeq" id="XP_040743700.1">
    <property type="nucleotide sequence ID" value="XM_040889746.1"/>
</dbReference>
<name>A0A1Y1W9E4_9FUNG</name>
<feature type="compositionally biased region" description="Polar residues" evidence="1">
    <location>
        <begin position="8"/>
        <end position="23"/>
    </location>
</feature>
<dbReference type="GeneID" id="63806394"/>
<accession>A0A1Y1W9E4</accession>
<feature type="region of interest" description="Disordered" evidence="1">
    <location>
        <begin position="1"/>
        <end position="39"/>
    </location>
</feature>
<dbReference type="Gene3D" id="1.10.510.10">
    <property type="entry name" value="Transferase(Phosphotransferase) domain 1"/>
    <property type="match status" value="1"/>
</dbReference>
<dbReference type="InterPro" id="IPR011009">
    <property type="entry name" value="Kinase-like_dom_sf"/>
</dbReference>
<dbReference type="AlphaFoldDB" id="A0A1Y1W9E4"/>
<keyword evidence="4" id="KW-1185">Reference proteome</keyword>
<proteinExistence type="predicted"/>
<dbReference type="EMBL" id="MCFD01000006">
    <property type="protein sequence ID" value="ORX70062.1"/>
    <property type="molecule type" value="Genomic_DNA"/>
</dbReference>
<dbReference type="GO" id="GO:0004672">
    <property type="term" value="F:protein kinase activity"/>
    <property type="evidence" value="ECO:0007669"/>
    <property type="project" value="InterPro"/>
</dbReference>
<dbReference type="GO" id="GO:0005524">
    <property type="term" value="F:ATP binding"/>
    <property type="evidence" value="ECO:0007669"/>
    <property type="project" value="InterPro"/>
</dbReference>
<evidence type="ECO:0000313" key="4">
    <source>
        <dbReference type="Proteomes" id="UP000193922"/>
    </source>
</evidence>
<comment type="caution">
    <text evidence="3">The sequence shown here is derived from an EMBL/GenBank/DDBJ whole genome shotgun (WGS) entry which is preliminary data.</text>
</comment>
<reference evidence="3 4" key="1">
    <citation type="submission" date="2016-07" db="EMBL/GenBank/DDBJ databases">
        <title>Pervasive Adenine N6-methylation of Active Genes in Fungi.</title>
        <authorList>
            <consortium name="DOE Joint Genome Institute"/>
            <person name="Mondo S.J."/>
            <person name="Dannebaum R.O."/>
            <person name="Kuo R.C."/>
            <person name="Labutti K."/>
            <person name="Haridas S."/>
            <person name="Kuo A."/>
            <person name="Salamov A."/>
            <person name="Ahrendt S.R."/>
            <person name="Lipzen A."/>
            <person name="Sullivan W."/>
            <person name="Andreopoulos W.B."/>
            <person name="Clum A."/>
            <person name="Lindquist E."/>
            <person name="Daum C."/>
            <person name="Ramamoorthy G.K."/>
            <person name="Gryganskyi A."/>
            <person name="Culley D."/>
            <person name="Magnuson J.K."/>
            <person name="James T.Y."/>
            <person name="O'Malley M.A."/>
            <person name="Stajich J.E."/>
            <person name="Spatafora J.W."/>
            <person name="Visel A."/>
            <person name="Grigoriev I.V."/>
        </authorList>
    </citation>
    <scope>NUCLEOTIDE SEQUENCE [LARGE SCALE GENOMIC DNA]</scope>
    <source>
        <strain evidence="3 4">ATCC 12442</strain>
    </source>
</reference>
<gene>
    <name evidence="3" type="ORF">DL89DRAFT_283669</name>
</gene>
<dbReference type="Proteomes" id="UP000193922">
    <property type="component" value="Unassembled WGS sequence"/>
</dbReference>
<dbReference type="InterPro" id="IPR000719">
    <property type="entry name" value="Prot_kinase_dom"/>
</dbReference>
<feature type="domain" description="Protein kinase" evidence="2">
    <location>
        <begin position="317"/>
        <end position="703"/>
    </location>
</feature>
<organism evidence="3 4">
    <name type="scientific">Linderina pennispora</name>
    <dbReference type="NCBI Taxonomy" id="61395"/>
    <lineage>
        <taxon>Eukaryota</taxon>
        <taxon>Fungi</taxon>
        <taxon>Fungi incertae sedis</taxon>
        <taxon>Zoopagomycota</taxon>
        <taxon>Kickxellomycotina</taxon>
        <taxon>Kickxellomycetes</taxon>
        <taxon>Kickxellales</taxon>
        <taxon>Kickxellaceae</taxon>
        <taxon>Linderina</taxon>
    </lineage>
</organism>
<evidence type="ECO:0000259" key="2">
    <source>
        <dbReference type="PROSITE" id="PS50011"/>
    </source>
</evidence>
<dbReference type="Pfam" id="PF17667">
    <property type="entry name" value="Pkinase_fungal"/>
    <property type="match status" value="1"/>
</dbReference>
<protein>
    <recommendedName>
        <fullName evidence="2">Protein kinase domain-containing protein</fullName>
    </recommendedName>
</protein>
<feature type="compositionally biased region" description="Basic and acidic residues" evidence="1">
    <location>
        <begin position="24"/>
        <end position="39"/>
    </location>
</feature>
<dbReference type="InterPro" id="IPR040976">
    <property type="entry name" value="Pkinase_fungal"/>
</dbReference>
<dbReference type="OrthoDB" id="5584477at2759"/>
<evidence type="ECO:0000313" key="3">
    <source>
        <dbReference type="EMBL" id="ORX70062.1"/>
    </source>
</evidence>